<protein>
    <recommendedName>
        <fullName evidence="3">Small CPxCG-related zinc finger protein</fullName>
    </recommendedName>
</protein>
<evidence type="ECO:0000313" key="1">
    <source>
        <dbReference type="EMBL" id="UWM56505.1"/>
    </source>
</evidence>
<gene>
    <name evidence="1" type="ORF">N0B31_09470</name>
</gene>
<dbReference type="AlphaFoldDB" id="A0A9E7U6I3"/>
<dbReference type="InterPro" id="IPR055984">
    <property type="entry name" value="DUF7562"/>
</dbReference>
<dbReference type="GeneID" id="74942650"/>
<dbReference type="Pfam" id="PF24443">
    <property type="entry name" value="DUF7562"/>
    <property type="match status" value="1"/>
</dbReference>
<organism evidence="1 2">
    <name type="scientific">Salinirubellus salinus</name>
    <dbReference type="NCBI Taxonomy" id="1364945"/>
    <lineage>
        <taxon>Archaea</taxon>
        <taxon>Methanobacteriati</taxon>
        <taxon>Methanobacteriota</taxon>
        <taxon>Stenosarchaea group</taxon>
        <taxon>Halobacteria</taxon>
        <taxon>Halobacteriales</taxon>
        <taxon>Natronomonadaceae</taxon>
        <taxon>Salinirubellus</taxon>
    </lineage>
</organism>
<dbReference type="KEGG" id="ssai:N0B31_09470"/>
<reference evidence="1" key="1">
    <citation type="submission" date="2022-09" db="EMBL/GenBank/DDBJ databases">
        <title>Diverse halophilic archaea isolated from saline environments.</title>
        <authorList>
            <person name="Cui H.-L."/>
        </authorList>
    </citation>
    <scope>NUCLEOTIDE SEQUENCE</scope>
    <source>
        <strain evidence="1">ZS-35-S2</strain>
    </source>
</reference>
<sequence>MSPPPSAGDLGQADGESVTCIACGAEVARAEAREYDKHGDRWDRRGKRFEFLCKPCHRECCHQSREGLEETLVAAGAGETDRWSFLRRFDELIRDDPGSSDPHRHRRSP</sequence>
<dbReference type="Proteomes" id="UP001057580">
    <property type="component" value="Chromosome"/>
</dbReference>
<evidence type="ECO:0008006" key="3">
    <source>
        <dbReference type="Google" id="ProtNLM"/>
    </source>
</evidence>
<keyword evidence="2" id="KW-1185">Reference proteome</keyword>
<accession>A0A9E7U6I3</accession>
<proteinExistence type="predicted"/>
<dbReference type="RefSeq" id="WP_260643619.1">
    <property type="nucleotide sequence ID" value="NZ_CP104003.1"/>
</dbReference>
<dbReference type="EMBL" id="CP104003">
    <property type="protein sequence ID" value="UWM56505.1"/>
    <property type="molecule type" value="Genomic_DNA"/>
</dbReference>
<evidence type="ECO:0000313" key="2">
    <source>
        <dbReference type="Proteomes" id="UP001057580"/>
    </source>
</evidence>
<name>A0A9E7U6I3_9EURY</name>